<dbReference type="AlphaFoldDB" id="A0A7K5KK50"/>
<comment type="caution">
    <text evidence="8">The sequence shown here is derived from an EMBL/GenBank/DDBJ whole genome shotgun (WGS) entry which is preliminary data.</text>
</comment>
<dbReference type="GO" id="GO:0055013">
    <property type="term" value="P:cardiac muscle cell development"/>
    <property type="evidence" value="ECO:0007669"/>
    <property type="project" value="TreeGrafter"/>
</dbReference>
<keyword evidence="4" id="KW-1015">Disulfide bond</keyword>
<dbReference type="GO" id="GO:0005524">
    <property type="term" value="F:ATP binding"/>
    <property type="evidence" value="ECO:0007669"/>
    <property type="project" value="InterPro"/>
</dbReference>
<keyword evidence="1" id="KW-0723">Serine/threonine-protein kinase</keyword>
<evidence type="ECO:0000256" key="2">
    <source>
        <dbReference type="ARBA" id="ARBA00022679"/>
    </source>
</evidence>
<dbReference type="PROSITE" id="PS51158">
    <property type="entry name" value="ALPHA_KINASE"/>
    <property type="match status" value="1"/>
</dbReference>
<evidence type="ECO:0000313" key="8">
    <source>
        <dbReference type="EMBL" id="NWT06606.1"/>
    </source>
</evidence>
<feature type="compositionally biased region" description="Polar residues" evidence="6">
    <location>
        <begin position="173"/>
        <end position="190"/>
    </location>
</feature>
<keyword evidence="2" id="KW-0808">Transferase</keyword>
<accession>A0A7K5KK50</accession>
<keyword evidence="9" id="KW-1185">Reference proteome</keyword>
<evidence type="ECO:0000256" key="1">
    <source>
        <dbReference type="ARBA" id="ARBA00022527"/>
    </source>
</evidence>
<feature type="non-terminal residue" evidence="8">
    <location>
        <position position="1"/>
    </location>
</feature>
<dbReference type="EMBL" id="VYZC01001177">
    <property type="protein sequence ID" value="NWT06606.1"/>
    <property type="molecule type" value="Genomic_DNA"/>
</dbReference>
<dbReference type="Proteomes" id="UP000525714">
    <property type="component" value="Unassembled WGS sequence"/>
</dbReference>
<evidence type="ECO:0000256" key="5">
    <source>
        <dbReference type="ARBA" id="ARBA00023319"/>
    </source>
</evidence>
<protein>
    <submittedName>
        <fullName evidence="8">ALPK3 kinase</fullName>
    </submittedName>
</protein>
<feature type="non-terminal residue" evidence="8">
    <location>
        <position position="199"/>
    </location>
</feature>
<evidence type="ECO:0000256" key="6">
    <source>
        <dbReference type="SAM" id="MobiDB-lite"/>
    </source>
</evidence>
<proteinExistence type="predicted"/>
<dbReference type="PANTHER" id="PTHR47091">
    <property type="entry name" value="ALPHA-PROTEIN KINASE 2-RELATED"/>
    <property type="match status" value="1"/>
</dbReference>
<dbReference type="SUPFAM" id="SSF56112">
    <property type="entry name" value="Protein kinase-like (PK-like)"/>
    <property type="match status" value="1"/>
</dbReference>
<reference evidence="8 9" key="1">
    <citation type="submission" date="2019-09" db="EMBL/GenBank/DDBJ databases">
        <title>Bird 10,000 Genomes (B10K) Project - Family phase.</title>
        <authorList>
            <person name="Zhang G."/>
        </authorList>
    </citation>
    <scope>NUCLEOTIDE SEQUENCE [LARGE SCALE GENOMIC DNA]</scope>
    <source>
        <strain evidence="8">B10K-DU-003-16</strain>
        <tissue evidence="8">Mixed tissue sample</tissue>
    </source>
</reference>
<dbReference type="GO" id="GO:0005634">
    <property type="term" value="C:nucleus"/>
    <property type="evidence" value="ECO:0007669"/>
    <property type="project" value="TreeGrafter"/>
</dbReference>
<name>A0A7K5KK50_9TYRA</name>
<dbReference type="Pfam" id="PF02816">
    <property type="entry name" value="Alpha_kinase"/>
    <property type="match status" value="1"/>
</dbReference>
<evidence type="ECO:0000313" key="9">
    <source>
        <dbReference type="Proteomes" id="UP000525714"/>
    </source>
</evidence>
<feature type="domain" description="Alpha-type protein kinase" evidence="7">
    <location>
        <begin position="1"/>
        <end position="156"/>
    </location>
</feature>
<evidence type="ECO:0000256" key="4">
    <source>
        <dbReference type="ARBA" id="ARBA00023157"/>
    </source>
</evidence>
<dbReference type="SMART" id="SM00811">
    <property type="entry name" value="Alpha_kinase"/>
    <property type="match status" value="1"/>
</dbReference>
<evidence type="ECO:0000259" key="7">
    <source>
        <dbReference type="PROSITE" id="PS51158"/>
    </source>
</evidence>
<dbReference type="Gene3D" id="3.20.200.10">
    <property type="entry name" value="MHCK/EF2 kinase"/>
    <property type="match status" value="1"/>
</dbReference>
<keyword evidence="5" id="KW-0393">Immunoglobulin domain</keyword>
<evidence type="ECO:0000256" key="3">
    <source>
        <dbReference type="ARBA" id="ARBA00022777"/>
    </source>
</evidence>
<keyword evidence="3 8" id="KW-0418">Kinase</keyword>
<feature type="region of interest" description="Disordered" evidence="6">
    <location>
        <begin position="158"/>
        <end position="199"/>
    </location>
</feature>
<sequence>CLHLQECKVQNSSREYCKIFAAEARAVPDFGAVPEIVPLYLVYRPANNIPYATMEEDLGGPCEQYCVTERDGSLVARGTSEIVLKCCTFQHWVYQWTNGNILVTDMEGKGISWLTPDDSVGRYQGLKESCFPFLLEQFPAAHQCNRYCSILGLKTLEPAKPKGSKSPCLGRKSAQSSPQLQKKALSSPQGTRKAAVSPK</sequence>
<dbReference type="InterPro" id="IPR011009">
    <property type="entry name" value="Kinase-like_dom_sf"/>
</dbReference>
<dbReference type="InterPro" id="IPR004166">
    <property type="entry name" value="a-kinase_dom"/>
</dbReference>
<organism evidence="8 9">
    <name type="scientific">Mionectes macconnelli</name>
    <name type="common">McConnell's flycatcher</name>
    <dbReference type="NCBI Taxonomy" id="254557"/>
    <lineage>
        <taxon>Eukaryota</taxon>
        <taxon>Metazoa</taxon>
        <taxon>Chordata</taxon>
        <taxon>Craniata</taxon>
        <taxon>Vertebrata</taxon>
        <taxon>Euteleostomi</taxon>
        <taxon>Archelosauria</taxon>
        <taxon>Archosauria</taxon>
        <taxon>Dinosauria</taxon>
        <taxon>Saurischia</taxon>
        <taxon>Theropoda</taxon>
        <taxon>Coelurosauria</taxon>
        <taxon>Aves</taxon>
        <taxon>Neognathae</taxon>
        <taxon>Neoaves</taxon>
        <taxon>Telluraves</taxon>
        <taxon>Australaves</taxon>
        <taxon>Passeriformes</taxon>
        <taxon>Tyrannidae</taxon>
        <taxon>Mionectes</taxon>
    </lineage>
</organism>
<gene>
    <name evidence="8" type="primary">Alpk3_1</name>
    <name evidence="8" type="ORF">MIOMAC_R05781</name>
</gene>
<dbReference type="GO" id="GO:0004674">
    <property type="term" value="F:protein serine/threonine kinase activity"/>
    <property type="evidence" value="ECO:0007669"/>
    <property type="project" value="UniProtKB-KW"/>
</dbReference>
<dbReference type="PANTHER" id="PTHR47091:SF1">
    <property type="entry name" value="ALPHA-PROTEIN KINASE 3"/>
    <property type="match status" value="1"/>
</dbReference>